<evidence type="ECO:0000313" key="1">
    <source>
        <dbReference type="EMBL" id="TDS57559.1"/>
    </source>
</evidence>
<proteinExistence type="predicted"/>
<reference evidence="1 2" key="1">
    <citation type="submission" date="2019-03" db="EMBL/GenBank/DDBJ databases">
        <title>Genomic Encyclopedia of Archaeal and Bacterial Type Strains, Phase II (KMG-II): from individual species to whole genera.</title>
        <authorList>
            <person name="Goeker M."/>
        </authorList>
    </citation>
    <scope>NUCLEOTIDE SEQUENCE [LARGE SCALE GENOMIC DNA]</scope>
    <source>
        <strain evidence="1 2">DSM 28213</strain>
    </source>
</reference>
<comment type="caution">
    <text evidence="1">The sequence shown here is derived from an EMBL/GenBank/DDBJ whole genome shotgun (WGS) entry which is preliminary data.</text>
</comment>
<dbReference type="EMBL" id="SOAG01000015">
    <property type="protein sequence ID" value="TDS57559.1"/>
    <property type="molecule type" value="Genomic_DNA"/>
</dbReference>
<keyword evidence="2" id="KW-1185">Reference proteome</keyword>
<sequence>MKLVYIQSSTAYVYEKENEILDFVFLVGNYITAISYNQICRGWNKVDTL</sequence>
<protein>
    <submittedName>
        <fullName evidence="1">Uncharacterized protein</fullName>
    </submittedName>
</protein>
<accession>A0A4R7EV49</accession>
<dbReference type="Proteomes" id="UP000295215">
    <property type="component" value="Unassembled WGS sequence"/>
</dbReference>
<name>A0A4R7EV49_9FLAO</name>
<organism evidence="1 2">
    <name type="scientific">Myroides indicus</name>
    <dbReference type="NCBI Taxonomy" id="1323422"/>
    <lineage>
        <taxon>Bacteria</taxon>
        <taxon>Pseudomonadati</taxon>
        <taxon>Bacteroidota</taxon>
        <taxon>Flavobacteriia</taxon>
        <taxon>Flavobacteriales</taxon>
        <taxon>Flavobacteriaceae</taxon>
        <taxon>Myroides</taxon>
    </lineage>
</organism>
<gene>
    <name evidence="1" type="ORF">C8P70_11558</name>
</gene>
<evidence type="ECO:0000313" key="2">
    <source>
        <dbReference type="Proteomes" id="UP000295215"/>
    </source>
</evidence>
<dbReference type="RefSeq" id="WP_166666191.1">
    <property type="nucleotide sequence ID" value="NZ_SOAG01000015.1"/>
</dbReference>
<dbReference type="AlphaFoldDB" id="A0A4R7EV49"/>